<sequence>MTCMKWDIETGTKVIEFADHLGDVMSISLNPTNQNTFISGGCRGGGSSTWAVVEAKSETPAPEDGFDTEGSENPKTVYGWRRGAMYEETGFDIKEAGLVPRDDEVKYIQISMREQQIRLYVFGHIPMDTPEPSPQILDEVVTGLYRLARSWGGTSQK</sequence>
<keyword evidence="2" id="KW-1185">Reference proteome</keyword>
<dbReference type="AlphaFoldDB" id="A0AAE0JVH1"/>
<dbReference type="InterPro" id="IPR015943">
    <property type="entry name" value="WD40/YVTN_repeat-like_dom_sf"/>
</dbReference>
<proteinExistence type="predicted"/>
<dbReference type="InterPro" id="IPR036322">
    <property type="entry name" value="WD40_repeat_dom_sf"/>
</dbReference>
<dbReference type="Gene3D" id="3.90.79.10">
    <property type="entry name" value="Nucleoside Triphosphate Pyrophosphohydrolase"/>
    <property type="match status" value="1"/>
</dbReference>
<dbReference type="Proteomes" id="UP001287356">
    <property type="component" value="Unassembled WGS sequence"/>
</dbReference>
<comment type="caution">
    <text evidence="1">The sequence shown here is derived from an EMBL/GenBank/DDBJ whole genome shotgun (WGS) entry which is preliminary data.</text>
</comment>
<dbReference type="PANTHER" id="PTHR19850">
    <property type="entry name" value="GUANINE NUCLEOTIDE-BINDING PROTEIN BETA G PROTEIN BETA"/>
    <property type="match status" value="1"/>
</dbReference>
<dbReference type="InterPro" id="IPR016346">
    <property type="entry name" value="G-protein_beta_1-5"/>
</dbReference>
<evidence type="ECO:0000313" key="2">
    <source>
        <dbReference type="Proteomes" id="UP001287356"/>
    </source>
</evidence>
<protein>
    <submittedName>
        <fullName evidence="1">Uncharacterized protein</fullName>
    </submittedName>
</protein>
<dbReference type="GO" id="GO:0007165">
    <property type="term" value="P:signal transduction"/>
    <property type="evidence" value="ECO:0007669"/>
    <property type="project" value="InterPro"/>
</dbReference>
<name>A0AAE0JVH1_9PEZI</name>
<dbReference type="EMBL" id="JAULSN010000009">
    <property type="protein sequence ID" value="KAK3364735.1"/>
    <property type="molecule type" value="Genomic_DNA"/>
</dbReference>
<organism evidence="1 2">
    <name type="scientific">Lasiosphaeria ovina</name>
    <dbReference type="NCBI Taxonomy" id="92902"/>
    <lineage>
        <taxon>Eukaryota</taxon>
        <taxon>Fungi</taxon>
        <taxon>Dikarya</taxon>
        <taxon>Ascomycota</taxon>
        <taxon>Pezizomycotina</taxon>
        <taxon>Sordariomycetes</taxon>
        <taxon>Sordariomycetidae</taxon>
        <taxon>Sordariales</taxon>
        <taxon>Lasiosphaeriaceae</taxon>
        <taxon>Lasiosphaeria</taxon>
    </lineage>
</organism>
<gene>
    <name evidence="1" type="ORF">B0T24DRAFT_711919</name>
</gene>
<evidence type="ECO:0000313" key="1">
    <source>
        <dbReference type="EMBL" id="KAK3364735.1"/>
    </source>
</evidence>
<reference evidence="1" key="1">
    <citation type="journal article" date="2023" name="Mol. Phylogenet. Evol.">
        <title>Genome-scale phylogeny and comparative genomics of the fungal order Sordariales.</title>
        <authorList>
            <person name="Hensen N."/>
            <person name="Bonometti L."/>
            <person name="Westerberg I."/>
            <person name="Brannstrom I.O."/>
            <person name="Guillou S."/>
            <person name="Cros-Aarteil S."/>
            <person name="Calhoun S."/>
            <person name="Haridas S."/>
            <person name="Kuo A."/>
            <person name="Mondo S."/>
            <person name="Pangilinan J."/>
            <person name="Riley R."/>
            <person name="LaButti K."/>
            <person name="Andreopoulos B."/>
            <person name="Lipzen A."/>
            <person name="Chen C."/>
            <person name="Yan M."/>
            <person name="Daum C."/>
            <person name="Ng V."/>
            <person name="Clum A."/>
            <person name="Steindorff A."/>
            <person name="Ohm R.A."/>
            <person name="Martin F."/>
            <person name="Silar P."/>
            <person name="Natvig D.O."/>
            <person name="Lalanne C."/>
            <person name="Gautier V."/>
            <person name="Ament-Velasquez S.L."/>
            <person name="Kruys A."/>
            <person name="Hutchinson M.I."/>
            <person name="Powell A.J."/>
            <person name="Barry K."/>
            <person name="Miller A.N."/>
            <person name="Grigoriev I.V."/>
            <person name="Debuchy R."/>
            <person name="Gladieux P."/>
            <person name="Hiltunen Thoren M."/>
            <person name="Johannesson H."/>
        </authorList>
    </citation>
    <scope>NUCLEOTIDE SEQUENCE</scope>
    <source>
        <strain evidence="1">CBS 958.72</strain>
    </source>
</reference>
<accession>A0AAE0JVH1</accession>
<dbReference type="SUPFAM" id="SSF50978">
    <property type="entry name" value="WD40 repeat-like"/>
    <property type="match status" value="1"/>
</dbReference>
<dbReference type="Gene3D" id="2.130.10.10">
    <property type="entry name" value="YVTN repeat-like/Quinoprotein amine dehydrogenase"/>
    <property type="match status" value="1"/>
</dbReference>
<reference evidence="1" key="2">
    <citation type="submission" date="2023-06" db="EMBL/GenBank/DDBJ databases">
        <authorList>
            <consortium name="Lawrence Berkeley National Laboratory"/>
            <person name="Haridas S."/>
            <person name="Hensen N."/>
            <person name="Bonometti L."/>
            <person name="Westerberg I."/>
            <person name="Brannstrom I.O."/>
            <person name="Guillou S."/>
            <person name="Cros-Aarteil S."/>
            <person name="Calhoun S."/>
            <person name="Kuo A."/>
            <person name="Mondo S."/>
            <person name="Pangilinan J."/>
            <person name="Riley R."/>
            <person name="Labutti K."/>
            <person name="Andreopoulos B."/>
            <person name="Lipzen A."/>
            <person name="Chen C."/>
            <person name="Yanf M."/>
            <person name="Daum C."/>
            <person name="Ng V."/>
            <person name="Clum A."/>
            <person name="Steindorff A."/>
            <person name="Ohm R."/>
            <person name="Martin F."/>
            <person name="Silar P."/>
            <person name="Natvig D."/>
            <person name="Lalanne C."/>
            <person name="Gautier V."/>
            <person name="Ament-Velasquez S.L."/>
            <person name="Kruys A."/>
            <person name="Hutchinson M.I."/>
            <person name="Powell A.J."/>
            <person name="Barry K."/>
            <person name="Miller A.N."/>
            <person name="Grigoriev I.V."/>
            <person name="Debuchy R."/>
            <person name="Gladieux P."/>
            <person name="Thoren M.H."/>
            <person name="Johannesson H."/>
        </authorList>
    </citation>
    <scope>NUCLEOTIDE SEQUENCE</scope>
    <source>
        <strain evidence="1">CBS 958.72</strain>
    </source>
</reference>